<comment type="caution">
    <text evidence="2">The sequence shown here is derived from an EMBL/GenBank/DDBJ whole genome shotgun (WGS) entry which is preliminary data.</text>
</comment>
<reference evidence="2 3" key="1">
    <citation type="submission" date="2019-03" db="EMBL/GenBank/DDBJ databases">
        <title>Genomic Encyclopedia of Type Strains, Phase IV (KMG-IV): sequencing the most valuable type-strain genomes for metagenomic binning, comparative biology and taxonomic classification.</title>
        <authorList>
            <person name="Goeker M."/>
        </authorList>
    </citation>
    <scope>NUCLEOTIDE SEQUENCE [LARGE SCALE GENOMIC DNA]</scope>
    <source>
        <strain evidence="2 3">DSM 21153</strain>
    </source>
</reference>
<dbReference type="EMBL" id="SLVM01000034">
    <property type="protein sequence ID" value="TCM76375.1"/>
    <property type="molecule type" value="Genomic_DNA"/>
</dbReference>
<organism evidence="2 3">
    <name type="scientific">Rhodovulum steppense</name>
    <dbReference type="NCBI Taxonomy" id="540251"/>
    <lineage>
        <taxon>Bacteria</taxon>
        <taxon>Pseudomonadati</taxon>
        <taxon>Pseudomonadota</taxon>
        <taxon>Alphaproteobacteria</taxon>
        <taxon>Rhodobacterales</taxon>
        <taxon>Paracoccaceae</taxon>
        <taxon>Rhodovulum</taxon>
    </lineage>
</organism>
<dbReference type="OrthoDB" id="5354324at2"/>
<dbReference type="AlphaFoldDB" id="A0A4R1YIS6"/>
<keyword evidence="1" id="KW-0472">Membrane</keyword>
<keyword evidence="1" id="KW-1133">Transmembrane helix</keyword>
<sequence length="146" mass="15694">MIPGNKARIILGLIVVVVLAAVWIRWGPDSWEVQITGTTGDGQEIQYHIETIHAGTSETLVFVNEDAGLLPPYFKFGSADLQAVASRVSVACPEEAVTVNGYGLRIPFLDMFPNATSIDAPARCLSVSTEKEEEDTSVESEVNGAD</sequence>
<accession>A0A4R1YIS6</accession>
<feature type="transmembrane region" description="Helical" evidence="1">
    <location>
        <begin position="7"/>
        <end position="26"/>
    </location>
</feature>
<evidence type="ECO:0000313" key="2">
    <source>
        <dbReference type="EMBL" id="TCM76375.1"/>
    </source>
</evidence>
<dbReference type="Proteomes" id="UP000295277">
    <property type="component" value="Unassembled WGS sequence"/>
</dbReference>
<name>A0A4R1YIS6_9RHOB</name>
<proteinExistence type="predicted"/>
<evidence type="ECO:0000313" key="3">
    <source>
        <dbReference type="Proteomes" id="UP000295277"/>
    </source>
</evidence>
<dbReference type="InterPro" id="IPR011088">
    <property type="entry name" value="Phage_phiNM3_A0EWY4"/>
</dbReference>
<protein>
    <submittedName>
        <fullName evidence="2">Uncharacterized protein DUF1523</fullName>
    </submittedName>
</protein>
<evidence type="ECO:0000256" key="1">
    <source>
        <dbReference type="SAM" id="Phobius"/>
    </source>
</evidence>
<keyword evidence="1" id="KW-0812">Transmembrane</keyword>
<keyword evidence="3" id="KW-1185">Reference proteome</keyword>
<dbReference type="RefSeq" id="WP_132696666.1">
    <property type="nucleotide sequence ID" value="NZ_SLVM01000034.1"/>
</dbReference>
<dbReference type="Pfam" id="PF07509">
    <property type="entry name" value="DUF1523"/>
    <property type="match status" value="1"/>
</dbReference>
<gene>
    <name evidence="2" type="ORF">EV216_1343</name>
</gene>